<reference evidence="8 9" key="1">
    <citation type="submission" date="2013-02" db="EMBL/GenBank/DDBJ databases">
        <title>Whole genome shotgun sequence of Gordonia malaquae NBRC 108250.</title>
        <authorList>
            <person name="Yoshida I."/>
            <person name="Hosoyama A."/>
            <person name="Tsuchikane K."/>
            <person name="Ando Y."/>
            <person name="Baba S."/>
            <person name="Ohji S."/>
            <person name="Hamada M."/>
            <person name="Tamura T."/>
            <person name="Yamazoe A."/>
            <person name="Yamazaki S."/>
            <person name="Fujita N."/>
        </authorList>
    </citation>
    <scope>NUCLEOTIDE SEQUENCE [LARGE SCALE GENOMIC DNA]</scope>
    <source>
        <strain evidence="8 9">NBRC 108250</strain>
    </source>
</reference>
<feature type="domain" description="DUF5931" evidence="7">
    <location>
        <begin position="26"/>
        <end position="186"/>
    </location>
</feature>
<comment type="caution">
    <text evidence="8">The sequence shown here is derived from an EMBL/GenBank/DDBJ whole genome shotgun (WGS) entry which is preliminary data.</text>
</comment>
<evidence type="ECO:0000256" key="3">
    <source>
        <dbReference type="ARBA" id="ARBA00023012"/>
    </source>
</evidence>
<dbReference type="PANTHER" id="PTHR24421:SF61">
    <property type="entry name" value="OXYGEN SENSOR HISTIDINE KINASE NREB"/>
    <property type="match status" value="1"/>
</dbReference>
<evidence type="ECO:0000256" key="1">
    <source>
        <dbReference type="ARBA" id="ARBA00022679"/>
    </source>
</evidence>
<dbReference type="Pfam" id="PF02518">
    <property type="entry name" value="HATPase_c"/>
    <property type="match status" value="1"/>
</dbReference>
<evidence type="ECO:0000256" key="2">
    <source>
        <dbReference type="ARBA" id="ARBA00022777"/>
    </source>
</evidence>
<feature type="region of interest" description="Disordered" evidence="4">
    <location>
        <begin position="376"/>
        <end position="398"/>
    </location>
</feature>
<keyword evidence="3" id="KW-0902">Two-component regulatory system</keyword>
<dbReference type="InterPro" id="IPR045975">
    <property type="entry name" value="DUF5931"/>
</dbReference>
<sequence>MQADSRGRPQLVQSWREIEDRDPVGPLWRAAQIFRLLSFVYALGFQIAINGDLTRPGLTWTLFGILTAANIWWAAGYLVGFGRRPWFVAVEVAVSAGMMLSTSFVTDNDWISHNQTWPTTLWMTNAALSAAVIGGTLWGAAAALAIAGANYYVKGEIYLNFGRNATTILLVSAAAAVGMAASRARTVHGELVSAIALAARSAERDRLSREVHDGVLQVLALMAKRGREIGGDAAELAELAAEQERRLRALIADEPDSPNALAPSSRDLAAALRSSVAHRAQVSAPADPVTVDAHIADELLAAVDNILDNVAHHAGPGAEAFILLEDLGDEVIVSVRDDGVGIPDGRLAAAEAEGRLGISQSVIGRVEALGGTARLESAPDAGTEWELSAPKHDGKATP</sequence>
<dbReference type="Gene3D" id="3.30.565.10">
    <property type="entry name" value="Histidine kinase-like ATPase, C-terminal domain"/>
    <property type="match status" value="1"/>
</dbReference>
<proteinExistence type="predicted"/>
<feature type="transmembrane region" description="Helical" evidence="5">
    <location>
        <begin position="33"/>
        <end position="51"/>
    </location>
</feature>
<dbReference type="AlphaFoldDB" id="M3UMP5"/>
<evidence type="ECO:0000259" key="6">
    <source>
        <dbReference type="Pfam" id="PF02518"/>
    </source>
</evidence>
<dbReference type="NCBIfam" id="NF047322">
    <property type="entry name" value="HK_morpho_MacS"/>
    <property type="match status" value="1"/>
</dbReference>
<dbReference type="CDD" id="cd00075">
    <property type="entry name" value="HATPase"/>
    <property type="match status" value="1"/>
</dbReference>
<keyword evidence="2 8" id="KW-0418">Kinase</keyword>
<dbReference type="PANTHER" id="PTHR24421">
    <property type="entry name" value="NITRATE/NITRITE SENSOR PROTEIN NARX-RELATED"/>
    <property type="match status" value="1"/>
</dbReference>
<evidence type="ECO:0000259" key="7">
    <source>
        <dbReference type="Pfam" id="PF19354"/>
    </source>
</evidence>
<feature type="transmembrane region" description="Helical" evidence="5">
    <location>
        <begin position="86"/>
        <end position="106"/>
    </location>
</feature>
<dbReference type="Pfam" id="PF19354">
    <property type="entry name" value="DUF5931"/>
    <property type="match status" value="1"/>
</dbReference>
<dbReference type="GO" id="GO:0016301">
    <property type="term" value="F:kinase activity"/>
    <property type="evidence" value="ECO:0007669"/>
    <property type="project" value="UniProtKB-KW"/>
</dbReference>
<organism evidence="8 9">
    <name type="scientific">Gordonia malaquae NBRC 108250</name>
    <dbReference type="NCBI Taxonomy" id="1223542"/>
    <lineage>
        <taxon>Bacteria</taxon>
        <taxon>Bacillati</taxon>
        <taxon>Actinomycetota</taxon>
        <taxon>Actinomycetes</taxon>
        <taxon>Mycobacteriales</taxon>
        <taxon>Gordoniaceae</taxon>
        <taxon>Gordonia</taxon>
    </lineage>
</organism>
<dbReference type="RefSeq" id="WP_008380763.1">
    <property type="nucleotide sequence ID" value="NZ_BAOP01000030.1"/>
</dbReference>
<dbReference type="InterPro" id="IPR003594">
    <property type="entry name" value="HATPase_dom"/>
</dbReference>
<evidence type="ECO:0000256" key="4">
    <source>
        <dbReference type="SAM" id="MobiDB-lite"/>
    </source>
</evidence>
<protein>
    <submittedName>
        <fullName evidence="8">Putative two-component histidine kinase</fullName>
    </submittedName>
</protein>
<dbReference type="InterPro" id="IPR050482">
    <property type="entry name" value="Sensor_HK_TwoCompSys"/>
</dbReference>
<dbReference type="GO" id="GO:0000160">
    <property type="term" value="P:phosphorelay signal transduction system"/>
    <property type="evidence" value="ECO:0007669"/>
    <property type="project" value="UniProtKB-KW"/>
</dbReference>
<feature type="transmembrane region" description="Helical" evidence="5">
    <location>
        <begin position="165"/>
        <end position="182"/>
    </location>
</feature>
<accession>M3UMP5</accession>
<keyword evidence="5" id="KW-0812">Transmembrane</keyword>
<dbReference type="Proteomes" id="UP000035009">
    <property type="component" value="Unassembled WGS sequence"/>
</dbReference>
<evidence type="ECO:0000313" key="8">
    <source>
        <dbReference type="EMBL" id="GAC81190.1"/>
    </source>
</evidence>
<feature type="transmembrane region" description="Helical" evidence="5">
    <location>
        <begin position="126"/>
        <end position="153"/>
    </location>
</feature>
<keyword evidence="9" id="KW-1185">Reference proteome</keyword>
<keyword evidence="5" id="KW-0472">Membrane</keyword>
<feature type="transmembrane region" description="Helical" evidence="5">
    <location>
        <begin position="57"/>
        <end position="79"/>
    </location>
</feature>
<name>M3UMP5_GORML</name>
<evidence type="ECO:0000256" key="5">
    <source>
        <dbReference type="SAM" id="Phobius"/>
    </source>
</evidence>
<dbReference type="eggNOG" id="COG4585">
    <property type="taxonomic scope" value="Bacteria"/>
</dbReference>
<evidence type="ECO:0000313" key="9">
    <source>
        <dbReference type="Proteomes" id="UP000035009"/>
    </source>
</evidence>
<dbReference type="EMBL" id="BAOP01000030">
    <property type="protein sequence ID" value="GAC81190.1"/>
    <property type="molecule type" value="Genomic_DNA"/>
</dbReference>
<keyword evidence="1" id="KW-0808">Transferase</keyword>
<feature type="domain" description="Histidine kinase/HSP90-like ATPase" evidence="6">
    <location>
        <begin position="297"/>
        <end position="391"/>
    </location>
</feature>
<dbReference type="InterPro" id="IPR036890">
    <property type="entry name" value="HATPase_C_sf"/>
</dbReference>
<gene>
    <name evidence="8" type="ORF">GM1_030_00170</name>
</gene>
<dbReference type="STRING" id="410332.SAMN04488550_4087"/>
<dbReference type="OrthoDB" id="5181554at2"/>
<feature type="compositionally biased region" description="Basic and acidic residues" evidence="4">
    <location>
        <begin position="389"/>
        <end position="398"/>
    </location>
</feature>
<dbReference type="SUPFAM" id="SSF55874">
    <property type="entry name" value="ATPase domain of HSP90 chaperone/DNA topoisomerase II/histidine kinase"/>
    <property type="match status" value="1"/>
</dbReference>
<keyword evidence="5" id="KW-1133">Transmembrane helix</keyword>